<dbReference type="InterPro" id="IPR051281">
    <property type="entry name" value="Dual-spec_lipid-protein_phosph"/>
</dbReference>
<comment type="catalytic activity">
    <reaction evidence="19">
        <text>O-phospho-L-seryl-[protein] + H2O = L-seryl-[protein] + phosphate</text>
        <dbReference type="Rhea" id="RHEA:20629"/>
        <dbReference type="Rhea" id="RHEA-COMP:9863"/>
        <dbReference type="Rhea" id="RHEA-COMP:11604"/>
        <dbReference type="ChEBI" id="CHEBI:15377"/>
        <dbReference type="ChEBI" id="CHEBI:29999"/>
        <dbReference type="ChEBI" id="CHEBI:43474"/>
        <dbReference type="ChEBI" id="CHEBI:83421"/>
        <dbReference type="EC" id="3.1.3.16"/>
    </reaction>
    <physiologicalReaction direction="left-to-right" evidence="19">
        <dbReference type="Rhea" id="RHEA:20630"/>
    </physiologicalReaction>
</comment>
<dbReference type="GO" id="GO:0043005">
    <property type="term" value="C:neuron projection"/>
    <property type="evidence" value="ECO:0007669"/>
    <property type="project" value="UniProtKB-SubCell"/>
</dbReference>
<dbReference type="GO" id="GO:0048870">
    <property type="term" value="P:cell motility"/>
    <property type="evidence" value="ECO:0007669"/>
    <property type="project" value="TreeGrafter"/>
</dbReference>
<dbReference type="AlphaFoldDB" id="A0A1B6EMB0"/>
<keyword evidence="11" id="KW-0966">Cell projection</keyword>
<dbReference type="GO" id="GO:0051896">
    <property type="term" value="P:regulation of phosphatidylinositol 3-kinase/protein kinase B signal transduction"/>
    <property type="evidence" value="ECO:0007669"/>
    <property type="project" value="TreeGrafter"/>
</dbReference>
<dbReference type="PROSITE" id="PS51181">
    <property type="entry name" value="PPASE_TENSIN"/>
    <property type="match status" value="1"/>
</dbReference>
<dbReference type="SUPFAM" id="SSF49562">
    <property type="entry name" value="C2 domain (Calcium/lipid-binding domain, CaLB)"/>
    <property type="match status" value="1"/>
</dbReference>
<feature type="domain" description="C2 tensin-type" evidence="25">
    <location>
        <begin position="238"/>
        <end position="413"/>
    </location>
</feature>
<dbReference type="Pfam" id="PF10409">
    <property type="entry name" value="PTEN_C2"/>
    <property type="match status" value="1"/>
</dbReference>
<evidence type="ECO:0000256" key="16">
    <source>
        <dbReference type="ARBA" id="ARBA00043760"/>
    </source>
</evidence>
<dbReference type="Gene3D" id="3.90.190.10">
    <property type="entry name" value="Protein tyrosine phosphatase superfamily"/>
    <property type="match status" value="1"/>
</dbReference>
<dbReference type="Gene3D" id="2.60.40.1110">
    <property type="match status" value="1"/>
</dbReference>
<accession>A0A1B6EMB0</accession>
<dbReference type="FunFam" id="3.90.190.10:FF:000029">
    <property type="entry name" value="Phosphatidylinositol 3,4,5-trisphosphate 3-phosphatase and dual-specificity protein phosphatase PTEN"/>
    <property type="match status" value="1"/>
</dbReference>
<dbReference type="SUPFAM" id="SSF52799">
    <property type="entry name" value="(Phosphotyrosine protein) phosphatases II"/>
    <property type="match status" value="1"/>
</dbReference>
<dbReference type="CDD" id="cd14509">
    <property type="entry name" value="PTP_PTEN"/>
    <property type="match status" value="1"/>
</dbReference>
<proteinExistence type="inferred from homology"/>
<evidence type="ECO:0000256" key="10">
    <source>
        <dbReference type="ARBA" id="ARBA00023098"/>
    </source>
</evidence>
<protein>
    <recommendedName>
        <fullName evidence="14">Phosphatidylinositol 3,4,5-trisphosphate 3-phosphatase and dual-specificity protein phosphatase PTEN</fullName>
        <ecNumber evidence="6">3.1.3.16</ecNumber>
        <ecNumber evidence="5">3.1.3.48</ecNumber>
        <ecNumber evidence="4">3.1.3.67</ecNumber>
    </recommendedName>
    <alternativeName>
        <fullName evidence="18">Inositol polyphosphate 3-phosphatase</fullName>
    </alternativeName>
</protein>
<feature type="region of interest" description="Disordered" evidence="22">
    <location>
        <begin position="346"/>
        <end position="375"/>
    </location>
</feature>
<evidence type="ECO:0000256" key="7">
    <source>
        <dbReference type="ARBA" id="ARBA00022490"/>
    </source>
</evidence>
<evidence type="ECO:0000256" key="2">
    <source>
        <dbReference type="ARBA" id="ARBA00004496"/>
    </source>
</evidence>
<dbReference type="GO" id="GO:0016314">
    <property type="term" value="F:phosphatidylinositol-3,4,5-trisphosphate 3-phosphatase activity"/>
    <property type="evidence" value="ECO:0007669"/>
    <property type="project" value="UniProtKB-EC"/>
</dbReference>
<comment type="catalytic activity">
    <reaction evidence="20">
        <text>O-phospho-L-threonyl-[protein] + H2O = L-threonyl-[protein] + phosphate</text>
        <dbReference type="Rhea" id="RHEA:47004"/>
        <dbReference type="Rhea" id="RHEA-COMP:11060"/>
        <dbReference type="Rhea" id="RHEA-COMP:11605"/>
        <dbReference type="ChEBI" id="CHEBI:15377"/>
        <dbReference type="ChEBI" id="CHEBI:30013"/>
        <dbReference type="ChEBI" id="CHEBI:43474"/>
        <dbReference type="ChEBI" id="CHEBI:61977"/>
        <dbReference type="EC" id="3.1.3.16"/>
    </reaction>
    <physiologicalReaction direction="left-to-right" evidence="20">
        <dbReference type="Rhea" id="RHEA:47005"/>
    </physiologicalReaction>
</comment>
<comment type="subcellular location">
    <subcellularLocation>
        <location evidence="1">Cell projection</location>
        <location evidence="1">Neuron projection</location>
    </subcellularLocation>
    <subcellularLocation>
        <location evidence="2">Cytoplasm</location>
    </subcellularLocation>
</comment>
<keyword evidence="7" id="KW-0963">Cytoplasm</keyword>
<evidence type="ECO:0000313" key="26">
    <source>
        <dbReference type="EMBL" id="JAS39067.1"/>
    </source>
</evidence>
<dbReference type="PANTHER" id="PTHR12305">
    <property type="entry name" value="PHOSPHATASE WITH HOMOLOGY TO TENSIN"/>
    <property type="match status" value="1"/>
</dbReference>
<comment type="catalytic activity">
    <reaction evidence="13">
        <text>1,2-dioctanoyl-sn-glycero-3-phospho-(1D-myo-inositol-3,4,5-trisphosphate) + H2O = 1,2-dioctanoyl-sn-glycero-3-phospho-(1D-myo-inositol-4,5-bisphosphate) + phosphate</text>
        <dbReference type="Rhea" id="RHEA:43552"/>
        <dbReference type="ChEBI" id="CHEBI:15377"/>
        <dbReference type="ChEBI" id="CHEBI:43474"/>
        <dbReference type="ChEBI" id="CHEBI:83416"/>
        <dbReference type="ChEBI" id="CHEBI:83419"/>
    </reaction>
    <physiologicalReaction direction="left-to-right" evidence="13">
        <dbReference type="Rhea" id="RHEA:43553"/>
    </physiologicalReaction>
</comment>
<comment type="catalytic activity">
    <reaction evidence="12">
        <text>1,2-dihexadecanoyl-sn-glycero-3-phospho-(1D-myo-inositol-3,4,5-trisphosphate) + H2O = 1,2-dihexadecanoyl-sn-glycero-3-phospho-(1D-myo-inositol-4,5-bisphosphate) + phosphate</text>
        <dbReference type="Rhea" id="RHEA:43560"/>
        <dbReference type="ChEBI" id="CHEBI:15377"/>
        <dbReference type="ChEBI" id="CHEBI:43474"/>
        <dbReference type="ChEBI" id="CHEBI:83420"/>
        <dbReference type="ChEBI" id="CHEBI:83423"/>
    </reaction>
    <physiologicalReaction direction="left-to-right" evidence="12">
        <dbReference type="Rhea" id="RHEA:43561"/>
    </physiologicalReaction>
</comment>
<evidence type="ECO:0000256" key="21">
    <source>
        <dbReference type="ARBA" id="ARBA00051341"/>
    </source>
</evidence>
<dbReference type="PROSITE" id="PS00383">
    <property type="entry name" value="TYR_PHOSPHATASE_1"/>
    <property type="match status" value="1"/>
</dbReference>
<evidence type="ECO:0000256" key="3">
    <source>
        <dbReference type="ARBA" id="ARBA00007881"/>
    </source>
</evidence>
<evidence type="ECO:0000259" key="25">
    <source>
        <dbReference type="PROSITE" id="PS51182"/>
    </source>
</evidence>
<dbReference type="InterPro" id="IPR016130">
    <property type="entry name" value="Tyr_Pase_AS"/>
</dbReference>
<dbReference type="EMBL" id="GECZ01030702">
    <property type="protein sequence ID" value="JAS39067.1"/>
    <property type="molecule type" value="Transcribed_RNA"/>
</dbReference>
<evidence type="ECO:0000259" key="23">
    <source>
        <dbReference type="PROSITE" id="PS50056"/>
    </source>
</evidence>
<keyword evidence="10" id="KW-0443">Lipid metabolism</keyword>
<feature type="domain" description="Phosphatase tensin-type" evidence="24">
    <location>
        <begin position="45"/>
        <end position="216"/>
    </location>
</feature>
<dbReference type="GO" id="GO:0004722">
    <property type="term" value="F:protein serine/threonine phosphatase activity"/>
    <property type="evidence" value="ECO:0007669"/>
    <property type="project" value="UniProtKB-EC"/>
</dbReference>
<comment type="catalytic activity">
    <reaction evidence="16">
        <text>a 1,2-diacyl-sn-glycero-3-phospho-(1D-myo-inositol-3,4,5-trisphosphate) + H2O = a 1,2-diacyl-sn-glycero-3-phospho-(1D-myo-inositol-4,5-bisphosphate) + phosphate</text>
        <dbReference type="Rhea" id="RHEA:25017"/>
        <dbReference type="ChEBI" id="CHEBI:15377"/>
        <dbReference type="ChEBI" id="CHEBI:43474"/>
        <dbReference type="ChEBI" id="CHEBI:57836"/>
        <dbReference type="ChEBI" id="CHEBI:58456"/>
        <dbReference type="EC" id="3.1.3.67"/>
    </reaction>
    <physiologicalReaction direction="left-to-right" evidence="16">
        <dbReference type="Rhea" id="RHEA:25018"/>
    </physiologicalReaction>
</comment>
<evidence type="ECO:0000256" key="5">
    <source>
        <dbReference type="ARBA" id="ARBA00013064"/>
    </source>
</evidence>
<dbReference type="InterPro" id="IPR003595">
    <property type="entry name" value="Tyr_Pase_cat"/>
</dbReference>
<comment type="catalytic activity">
    <reaction evidence="15">
        <text>1D-myo-inositol 1,3,4,5-tetrakisphosphate + H2O = 1D-myo-inositol 1,4,5-trisphosphate + phosphate</text>
        <dbReference type="Rhea" id="RHEA:77155"/>
        <dbReference type="ChEBI" id="CHEBI:15377"/>
        <dbReference type="ChEBI" id="CHEBI:43474"/>
        <dbReference type="ChEBI" id="CHEBI:57895"/>
        <dbReference type="ChEBI" id="CHEBI:203600"/>
    </reaction>
    <physiologicalReaction direction="left-to-right" evidence="15">
        <dbReference type="Rhea" id="RHEA:77156"/>
    </physiologicalReaction>
</comment>
<evidence type="ECO:0000256" key="6">
    <source>
        <dbReference type="ARBA" id="ARBA00013081"/>
    </source>
</evidence>
<evidence type="ECO:0000256" key="11">
    <source>
        <dbReference type="ARBA" id="ARBA00023273"/>
    </source>
</evidence>
<dbReference type="GO" id="GO:0005829">
    <property type="term" value="C:cytosol"/>
    <property type="evidence" value="ECO:0007669"/>
    <property type="project" value="TreeGrafter"/>
</dbReference>
<dbReference type="SMART" id="SM01301">
    <property type="entry name" value="PTPlike_phytase"/>
    <property type="match status" value="1"/>
</dbReference>
<evidence type="ECO:0000256" key="9">
    <source>
        <dbReference type="ARBA" id="ARBA00022912"/>
    </source>
</evidence>
<evidence type="ECO:0000256" key="15">
    <source>
        <dbReference type="ARBA" id="ARBA00043734"/>
    </source>
</evidence>
<dbReference type="InterPro" id="IPR000387">
    <property type="entry name" value="Tyr_Pase_dom"/>
</dbReference>
<comment type="catalytic activity">
    <reaction evidence="17">
        <text>1D-myo-inositol 1,3,4,5,6-pentakisphosphate + H2O = 1D-myo-inositol 1,4,5,6-tetrakisphosphate + phosphate</text>
        <dbReference type="Rhea" id="RHEA:77143"/>
        <dbReference type="ChEBI" id="CHEBI:15377"/>
        <dbReference type="ChEBI" id="CHEBI:43474"/>
        <dbReference type="ChEBI" id="CHEBI:57627"/>
        <dbReference type="ChEBI" id="CHEBI:57733"/>
    </reaction>
    <physiologicalReaction direction="left-to-right" evidence="17">
        <dbReference type="Rhea" id="RHEA:77144"/>
    </physiologicalReaction>
</comment>
<organism evidence="26">
    <name type="scientific">Cuerna arida</name>
    <dbReference type="NCBI Taxonomy" id="1464854"/>
    <lineage>
        <taxon>Eukaryota</taxon>
        <taxon>Metazoa</taxon>
        <taxon>Ecdysozoa</taxon>
        <taxon>Arthropoda</taxon>
        <taxon>Hexapoda</taxon>
        <taxon>Insecta</taxon>
        <taxon>Pterygota</taxon>
        <taxon>Neoptera</taxon>
        <taxon>Paraneoptera</taxon>
        <taxon>Hemiptera</taxon>
        <taxon>Auchenorrhyncha</taxon>
        <taxon>Membracoidea</taxon>
        <taxon>Cicadellidae</taxon>
        <taxon>Cicadellinae</taxon>
        <taxon>Proconiini</taxon>
        <taxon>Cuerna</taxon>
    </lineage>
</organism>
<evidence type="ECO:0000256" key="17">
    <source>
        <dbReference type="ARBA" id="ARBA00043762"/>
    </source>
</evidence>
<evidence type="ECO:0000256" key="4">
    <source>
        <dbReference type="ARBA" id="ARBA00013015"/>
    </source>
</evidence>
<evidence type="ECO:0000256" key="22">
    <source>
        <dbReference type="SAM" id="MobiDB-lite"/>
    </source>
</evidence>
<dbReference type="PROSITE" id="PS50056">
    <property type="entry name" value="TYR_PHOSPHATASE_2"/>
    <property type="match status" value="1"/>
</dbReference>
<dbReference type="GO" id="GO:0050793">
    <property type="term" value="P:regulation of developmental process"/>
    <property type="evidence" value="ECO:0007669"/>
    <property type="project" value="UniProtKB-ARBA"/>
</dbReference>
<dbReference type="InterPro" id="IPR045101">
    <property type="entry name" value="PTP_PTEN"/>
</dbReference>
<evidence type="ECO:0000256" key="1">
    <source>
        <dbReference type="ARBA" id="ARBA00004487"/>
    </source>
</evidence>
<evidence type="ECO:0000256" key="13">
    <source>
        <dbReference type="ARBA" id="ARBA00034268"/>
    </source>
</evidence>
<evidence type="ECO:0000256" key="18">
    <source>
        <dbReference type="ARBA" id="ARBA00044309"/>
    </source>
</evidence>
<dbReference type="PROSITE" id="PS51182">
    <property type="entry name" value="C2_TENSIN"/>
    <property type="match status" value="1"/>
</dbReference>
<evidence type="ECO:0000256" key="12">
    <source>
        <dbReference type="ARBA" id="ARBA00034256"/>
    </source>
</evidence>
<evidence type="ECO:0000256" key="20">
    <source>
        <dbReference type="ARBA" id="ARBA00048832"/>
    </source>
</evidence>
<dbReference type="EC" id="3.1.3.16" evidence="6"/>
<keyword evidence="9" id="KW-0904">Protein phosphatase</keyword>
<dbReference type="EC" id="3.1.3.67" evidence="4"/>
<dbReference type="GO" id="GO:0043491">
    <property type="term" value="P:phosphatidylinositol 3-kinase/protein kinase B signal transduction"/>
    <property type="evidence" value="ECO:0007669"/>
    <property type="project" value="TreeGrafter"/>
</dbReference>
<name>A0A1B6EMB0_9HEMI</name>
<gene>
    <name evidence="26" type="ORF">g.6783</name>
    <name evidence="27" type="ORF">g.6785</name>
</gene>
<evidence type="ECO:0000256" key="8">
    <source>
        <dbReference type="ARBA" id="ARBA00022801"/>
    </source>
</evidence>
<keyword evidence="8" id="KW-0378">Hydrolase</keyword>
<feature type="domain" description="Tyrosine specific protein phosphatases" evidence="23">
    <location>
        <begin position="152"/>
        <end position="190"/>
    </location>
</feature>
<dbReference type="InterPro" id="IPR035892">
    <property type="entry name" value="C2_domain_sf"/>
</dbReference>
<dbReference type="InterPro" id="IPR029023">
    <property type="entry name" value="Tensin_phosphatase"/>
</dbReference>
<evidence type="ECO:0000313" key="27">
    <source>
        <dbReference type="EMBL" id="JAS41007.1"/>
    </source>
</evidence>
<dbReference type="InterPro" id="IPR014020">
    <property type="entry name" value="Tensin_C2-dom"/>
</dbReference>
<evidence type="ECO:0000256" key="19">
    <source>
        <dbReference type="ARBA" id="ARBA00047986"/>
    </source>
</evidence>
<dbReference type="SMART" id="SM01326">
    <property type="entry name" value="PTEN_C2"/>
    <property type="match status" value="1"/>
</dbReference>
<dbReference type="EC" id="3.1.3.48" evidence="5"/>
<dbReference type="GO" id="GO:0008285">
    <property type="term" value="P:negative regulation of cell population proliferation"/>
    <property type="evidence" value="ECO:0007669"/>
    <property type="project" value="TreeGrafter"/>
</dbReference>
<reference evidence="26" key="1">
    <citation type="submission" date="2015-11" db="EMBL/GenBank/DDBJ databases">
        <title>De novo transcriptome assembly of four potential Pierce s Disease insect vectors from Arizona vineyards.</title>
        <authorList>
            <person name="Tassone E.E."/>
        </authorList>
    </citation>
    <scope>NUCLEOTIDE SEQUENCE</scope>
</reference>
<dbReference type="InterPro" id="IPR029021">
    <property type="entry name" value="Prot-tyrosine_phosphatase-like"/>
</dbReference>
<dbReference type="GO" id="GO:0046856">
    <property type="term" value="P:phosphatidylinositol dephosphorylation"/>
    <property type="evidence" value="ECO:0007669"/>
    <property type="project" value="TreeGrafter"/>
</dbReference>
<dbReference type="GO" id="GO:0004725">
    <property type="term" value="F:protein tyrosine phosphatase activity"/>
    <property type="evidence" value="ECO:0007669"/>
    <property type="project" value="UniProtKB-EC"/>
</dbReference>
<dbReference type="GO" id="GO:0005886">
    <property type="term" value="C:plasma membrane"/>
    <property type="evidence" value="ECO:0007669"/>
    <property type="project" value="TreeGrafter"/>
</dbReference>
<evidence type="ECO:0000256" key="14">
    <source>
        <dbReference type="ARBA" id="ARBA00034338"/>
    </source>
</evidence>
<dbReference type="EMBL" id="GECZ01028762">
    <property type="protein sequence ID" value="JAS41007.1"/>
    <property type="molecule type" value="Transcribed_RNA"/>
</dbReference>
<dbReference type="Pfam" id="PF22785">
    <property type="entry name" value="Tc-R-P"/>
    <property type="match status" value="1"/>
</dbReference>
<comment type="similarity">
    <text evidence="3">Belongs to the PTEN phosphatase protein family.</text>
</comment>
<sequence length="413" mass="47305">MSSSTQCIHVNDSDNAAAAGSSTSNGPLRLNIKNQLKNMVSKKKIRYVCDGFNLDLSYICDNIIAMGFPSSRIEGMYRNHINDVRKFLDLKHRNHYKVYNLCSERSYDTSKFYDRVAVYPFDDHNPPKIELFEPFCVDVHSWLTADPLNVAVIHCKAGKGRTGTMICAYLLYSNQYLSATEALDFYGMRRTYDCKGVTIPSQRRYVSYYGTLITNRLKYHPVPVHITNVIIYPGNPNDEKLPMTGVLINAILNELEVLIYQSDQLIYSKMVRDMNKIVRPNSTTICLGDSDAVSGDVKLVFRRIYSSKRKERIRIMFHLWFNTFFATKEVVDECDFDPDFDQNAVFSGPKSSSGDATKQEGDPKIKSLFGPPVSRKPEPCYMHFSKSDLDKVFKDNRNKYINSEFAISLKMQK</sequence>
<dbReference type="GO" id="GO:0005634">
    <property type="term" value="C:nucleus"/>
    <property type="evidence" value="ECO:0007669"/>
    <property type="project" value="TreeGrafter"/>
</dbReference>
<dbReference type="SMART" id="SM00404">
    <property type="entry name" value="PTPc_motif"/>
    <property type="match status" value="1"/>
</dbReference>
<dbReference type="PANTHER" id="PTHR12305:SF81">
    <property type="entry name" value="PHOSPHATIDYLINOSITOL 3,4,5-TRISPHOSPHATE 3-PHOSPHATASE AND DUAL-SPECIFICITY PROTEIN PHOSPHATASE PTEN"/>
    <property type="match status" value="1"/>
</dbReference>
<evidence type="ECO:0000259" key="24">
    <source>
        <dbReference type="PROSITE" id="PS51181"/>
    </source>
</evidence>
<comment type="catalytic activity">
    <reaction evidence="21">
        <text>O-phospho-L-tyrosyl-[protein] + H2O = L-tyrosyl-[protein] + phosphate</text>
        <dbReference type="Rhea" id="RHEA:10684"/>
        <dbReference type="Rhea" id="RHEA-COMP:10136"/>
        <dbReference type="Rhea" id="RHEA-COMP:20101"/>
        <dbReference type="ChEBI" id="CHEBI:15377"/>
        <dbReference type="ChEBI" id="CHEBI:43474"/>
        <dbReference type="ChEBI" id="CHEBI:46858"/>
        <dbReference type="ChEBI" id="CHEBI:61978"/>
        <dbReference type="EC" id="3.1.3.48"/>
    </reaction>
    <physiologicalReaction direction="left-to-right" evidence="21">
        <dbReference type="Rhea" id="RHEA:10685"/>
    </physiologicalReaction>
</comment>